<gene>
    <name evidence="2" type="ORF">KY290_021576</name>
</gene>
<evidence type="ECO:0000256" key="1">
    <source>
        <dbReference type="SAM" id="MobiDB-lite"/>
    </source>
</evidence>
<comment type="caution">
    <text evidence="2">The sequence shown here is derived from an EMBL/GenBank/DDBJ whole genome shotgun (WGS) entry which is preliminary data.</text>
</comment>
<name>A0ABQ7V2Z8_SOLTU</name>
<organism evidence="2 3">
    <name type="scientific">Solanum tuberosum</name>
    <name type="common">Potato</name>
    <dbReference type="NCBI Taxonomy" id="4113"/>
    <lineage>
        <taxon>Eukaryota</taxon>
        <taxon>Viridiplantae</taxon>
        <taxon>Streptophyta</taxon>
        <taxon>Embryophyta</taxon>
        <taxon>Tracheophyta</taxon>
        <taxon>Spermatophyta</taxon>
        <taxon>Magnoliopsida</taxon>
        <taxon>eudicotyledons</taxon>
        <taxon>Gunneridae</taxon>
        <taxon>Pentapetalae</taxon>
        <taxon>asterids</taxon>
        <taxon>lamiids</taxon>
        <taxon>Solanales</taxon>
        <taxon>Solanaceae</taxon>
        <taxon>Solanoideae</taxon>
        <taxon>Solaneae</taxon>
        <taxon>Solanum</taxon>
    </lineage>
</organism>
<dbReference type="Proteomes" id="UP000826656">
    <property type="component" value="Unassembled WGS sequence"/>
</dbReference>
<reference evidence="2 3" key="1">
    <citation type="journal article" date="2021" name="bioRxiv">
        <title>Chromosome-scale and haplotype-resolved genome assembly of a tetraploid potato cultivar.</title>
        <authorList>
            <person name="Sun H."/>
            <person name="Jiao W.-B."/>
            <person name="Krause K."/>
            <person name="Campoy J.A."/>
            <person name="Goel M."/>
            <person name="Folz-Donahue K."/>
            <person name="Kukat C."/>
            <person name="Huettel B."/>
            <person name="Schneeberger K."/>
        </authorList>
    </citation>
    <scope>NUCLEOTIDE SEQUENCE [LARGE SCALE GENOMIC DNA]</scope>
    <source>
        <strain evidence="2">SolTubOtavaFocal</strain>
        <tissue evidence="2">Leaves</tissue>
    </source>
</reference>
<evidence type="ECO:0000313" key="2">
    <source>
        <dbReference type="EMBL" id="KAH0758083.1"/>
    </source>
</evidence>
<keyword evidence="3" id="KW-1185">Reference proteome</keyword>
<sequence length="66" mass="7084">MGIRSDRKNLFIVVTRSHLHPPHSPSTDLHCLSLTPLRISGLRRAQSPSLSPSAGEIQGGANAKIC</sequence>
<feature type="region of interest" description="Disordered" evidence="1">
    <location>
        <begin position="45"/>
        <end position="66"/>
    </location>
</feature>
<evidence type="ECO:0000313" key="3">
    <source>
        <dbReference type="Proteomes" id="UP000826656"/>
    </source>
</evidence>
<protein>
    <submittedName>
        <fullName evidence="2">Uncharacterized protein</fullName>
    </submittedName>
</protein>
<proteinExistence type="predicted"/>
<dbReference type="EMBL" id="JAIVGD010000015">
    <property type="protein sequence ID" value="KAH0758083.1"/>
    <property type="molecule type" value="Genomic_DNA"/>
</dbReference>
<accession>A0ABQ7V2Z8</accession>